<name>A0AAV7IM91_COTGL</name>
<keyword evidence="3" id="KW-1185">Reference proteome</keyword>
<dbReference type="EMBL" id="JAHXZJ010001119">
    <property type="protein sequence ID" value="KAH0553830.1"/>
    <property type="molecule type" value="Genomic_DNA"/>
</dbReference>
<gene>
    <name evidence="2" type="ORF">KQX54_005020</name>
</gene>
<feature type="chain" id="PRO_5044012157" evidence="1">
    <location>
        <begin position="20"/>
        <end position="175"/>
    </location>
</feature>
<dbReference type="Proteomes" id="UP000826195">
    <property type="component" value="Unassembled WGS sequence"/>
</dbReference>
<evidence type="ECO:0000256" key="1">
    <source>
        <dbReference type="SAM" id="SignalP"/>
    </source>
</evidence>
<evidence type="ECO:0000313" key="3">
    <source>
        <dbReference type="Proteomes" id="UP000826195"/>
    </source>
</evidence>
<proteinExistence type="predicted"/>
<sequence>MRIINLWLFICLLEMVASGNEKNLLPEDKNWFGLLSWYSKHDRVYLDNNGELWLLLPFQYDTEGQVYSGERNLLTRTPNFIENGTVTVGESARPKSKVRLDEFGYLWIKFPYHFYPDANQAPISEREQVDNYQAKPMKPHHLIGHGFIRWNGNQKMYGYLVDDGTMRLVNPQSDI</sequence>
<evidence type="ECO:0000313" key="2">
    <source>
        <dbReference type="EMBL" id="KAH0553830.1"/>
    </source>
</evidence>
<dbReference type="AlphaFoldDB" id="A0AAV7IM91"/>
<protein>
    <submittedName>
        <fullName evidence="2">Uncharacterized protein</fullName>
    </submittedName>
</protein>
<comment type="caution">
    <text evidence="2">The sequence shown here is derived from an EMBL/GenBank/DDBJ whole genome shotgun (WGS) entry which is preliminary data.</text>
</comment>
<organism evidence="2 3">
    <name type="scientific">Cotesia glomerata</name>
    <name type="common">Lepidopteran parasitic wasp</name>
    <name type="synonym">Apanteles glomeratus</name>
    <dbReference type="NCBI Taxonomy" id="32391"/>
    <lineage>
        <taxon>Eukaryota</taxon>
        <taxon>Metazoa</taxon>
        <taxon>Ecdysozoa</taxon>
        <taxon>Arthropoda</taxon>
        <taxon>Hexapoda</taxon>
        <taxon>Insecta</taxon>
        <taxon>Pterygota</taxon>
        <taxon>Neoptera</taxon>
        <taxon>Endopterygota</taxon>
        <taxon>Hymenoptera</taxon>
        <taxon>Apocrita</taxon>
        <taxon>Ichneumonoidea</taxon>
        <taxon>Braconidae</taxon>
        <taxon>Microgastrinae</taxon>
        <taxon>Cotesia</taxon>
    </lineage>
</organism>
<accession>A0AAV7IM91</accession>
<reference evidence="2 3" key="1">
    <citation type="journal article" date="2021" name="J. Hered.">
        <title>A chromosome-level genome assembly of the parasitoid wasp, Cotesia glomerata (Hymenoptera: Braconidae).</title>
        <authorList>
            <person name="Pinto B.J."/>
            <person name="Weis J.J."/>
            <person name="Gamble T."/>
            <person name="Ode P.J."/>
            <person name="Paul R."/>
            <person name="Zaspel J.M."/>
        </authorList>
    </citation>
    <scope>NUCLEOTIDE SEQUENCE [LARGE SCALE GENOMIC DNA]</scope>
    <source>
        <strain evidence="2">CgM1</strain>
    </source>
</reference>
<feature type="signal peptide" evidence="1">
    <location>
        <begin position="1"/>
        <end position="19"/>
    </location>
</feature>
<keyword evidence="1" id="KW-0732">Signal</keyword>